<keyword evidence="8 14" id="KW-0863">Zinc-finger</keyword>
<comment type="caution">
    <text evidence="19">The sequence shown here is derived from an EMBL/GenBank/DDBJ whole genome shotgun (WGS) entry which is preliminary data.</text>
</comment>
<keyword evidence="7" id="KW-0479">Metal-binding</keyword>
<feature type="region of interest" description="Disordered" evidence="15">
    <location>
        <begin position="318"/>
        <end position="386"/>
    </location>
</feature>
<dbReference type="FunFam" id="3.30.40.10:FF:000187">
    <property type="entry name" value="E3 ubiquitin-protein ligase ATL6"/>
    <property type="match status" value="1"/>
</dbReference>
<keyword evidence="6 16" id="KW-0812">Transmembrane</keyword>
<keyword evidence="11 16" id="KW-1133">Transmembrane helix</keyword>
<comment type="pathway">
    <text evidence="3">Protein modification; protein ubiquitination.</text>
</comment>
<dbReference type="Gene3D" id="3.30.40.10">
    <property type="entry name" value="Zinc/RING finger domain, C3HC4 (zinc finger)"/>
    <property type="match status" value="1"/>
</dbReference>
<evidence type="ECO:0000259" key="18">
    <source>
        <dbReference type="PROSITE" id="PS50089"/>
    </source>
</evidence>
<evidence type="ECO:0000256" key="3">
    <source>
        <dbReference type="ARBA" id="ARBA00004906"/>
    </source>
</evidence>
<evidence type="ECO:0000256" key="11">
    <source>
        <dbReference type="ARBA" id="ARBA00022989"/>
    </source>
</evidence>
<dbReference type="OMA" id="PDRWGFT"/>
<evidence type="ECO:0000313" key="20">
    <source>
        <dbReference type="Proteomes" id="UP000238479"/>
    </source>
</evidence>
<dbReference type="Proteomes" id="UP000238479">
    <property type="component" value="Chromosome 7"/>
</dbReference>
<feature type="region of interest" description="Disordered" evidence="15">
    <location>
        <begin position="215"/>
        <end position="260"/>
    </location>
</feature>
<dbReference type="GO" id="GO:0016020">
    <property type="term" value="C:membrane"/>
    <property type="evidence" value="ECO:0007669"/>
    <property type="project" value="UniProtKB-SubCell"/>
</dbReference>
<feature type="signal peptide" evidence="17">
    <location>
        <begin position="1"/>
        <end position="25"/>
    </location>
</feature>
<protein>
    <recommendedName>
        <fullName evidence="4">RING-type E3 ubiquitin transferase</fullName>
        <ecNumber evidence="4">2.3.2.27</ecNumber>
    </recommendedName>
</protein>
<evidence type="ECO:0000256" key="12">
    <source>
        <dbReference type="ARBA" id="ARBA00023136"/>
    </source>
</evidence>
<dbReference type="Pfam" id="PF13639">
    <property type="entry name" value="zf-RING_2"/>
    <property type="match status" value="1"/>
</dbReference>
<dbReference type="InterPro" id="IPR053238">
    <property type="entry name" value="RING-H2_zinc_finger"/>
</dbReference>
<proteinExistence type="inferred from homology"/>
<evidence type="ECO:0000256" key="8">
    <source>
        <dbReference type="ARBA" id="ARBA00022771"/>
    </source>
</evidence>
<evidence type="ECO:0000256" key="7">
    <source>
        <dbReference type="ARBA" id="ARBA00022723"/>
    </source>
</evidence>
<evidence type="ECO:0000256" key="16">
    <source>
        <dbReference type="SAM" id="Phobius"/>
    </source>
</evidence>
<evidence type="ECO:0000256" key="15">
    <source>
        <dbReference type="SAM" id="MobiDB-lite"/>
    </source>
</evidence>
<dbReference type="GO" id="GO:0008270">
    <property type="term" value="F:zinc ion binding"/>
    <property type="evidence" value="ECO:0007669"/>
    <property type="project" value="UniProtKB-KW"/>
</dbReference>
<keyword evidence="5" id="KW-0808">Transferase</keyword>
<dbReference type="GO" id="GO:0061630">
    <property type="term" value="F:ubiquitin protein ligase activity"/>
    <property type="evidence" value="ECO:0007669"/>
    <property type="project" value="UniProtKB-EC"/>
</dbReference>
<dbReference type="AlphaFoldDB" id="A0A2P6PHC5"/>
<evidence type="ECO:0000256" key="10">
    <source>
        <dbReference type="ARBA" id="ARBA00022833"/>
    </source>
</evidence>
<evidence type="ECO:0000256" key="5">
    <source>
        <dbReference type="ARBA" id="ARBA00022679"/>
    </source>
</evidence>
<keyword evidence="9" id="KW-0833">Ubl conjugation pathway</keyword>
<dbReference type="PANTHER" id="PTHR14155">
    <property type="entry name" value="RING FINGER DOMAIN-CONTAINING"/>
    <property type="match status" value="1"/>
</dbReference>
<feature type="domain" description="RING-type" evidence="18">
    <location>
        <begin position="117"/>
        <end position="159"/>
    </location>
</feature>
<comment type="similarity">
    <text evidence="13">Belongs to the RING-type zinc finger family. ATL subfamily.</text>
</comment>
<reference evidence="19 20" key="1">
    <citation type="journal article" date="2018" name="Nat. Genet.">
        <title>The Rosa genome provides new insights in the design of modern roses.</title>
        <authorList>
            <person name="Bendahmane M."/>
        </authorList>
    </citation>
    <scope>NUCLEOTIDE SEQUENCE [LARGE SCALE GENOMIC DNA]</scope>
    <source>
        <strain evidence="20">cv. Old Blush</strain>
    </source>
</reference>
<gene>
    <name evidence="19" type="ORF">RchiOBHm_Chr7g0238061</name>
</gene>
<evidence type="ECO:0000256" key="9">
    <source>
        <dbReference type="ARBA" id="ARBA00022786"/>
    </source>
</evidence>
<name>A0A2P6PHC5_ROSCH</name>
<dbReference type="SMART" id="SM00184">
    <property type="entry name" value="RING"/>
    <property type="match status" value="1"/>
</dbReference>
<keyword evidence="17" id="KW-0732">Signal</keyword>
<dbReference type="EMBL" id="PDCK01000045">
    <property type="protein sequence ID" value="PRQ21336.1"/>
    <property type="molecule type" value="Genomic_DNA"/>
</dbReference>
<keyword evidence="12 16" id="KW-0472">Membrane</keyword>
<dbReference type="SUPFAM" id="SSF57850">
    <property type="entry name" value="RING/U-box"/>
    <property type="match status" value="1"/>
</dbReference>
<dbReference type="CDD" id="cd16461">
    <property type="entry name" value="RING-H2_EL5-like"/>
    <property type="match status" value="1"/>
</dbReference>
<dbReference type="InterPro" id="IPR013083">
    <property type="entry name" value="Znf_RING/FYVE/PHD"/>
</dbReference>
<evidence type="ECO:0000256" key="1">
    <source>
        <dbReference type="ARBA" id="ARBA00000900"/>
    </source>
</evidence>
<evidence type="ECO:0000256" key="4">
    <source>
        <dbReference type="ARBA" id="ARBA00012483"/>
    </source>
</evidence>
<sequence>MRFLGFKYGVLWMVIFLLLSQQITAQNTTQTGPTSSAPKFDIKMAVVMIVLVVVFFILGFLSVFTRQCAQTRLAGRADLARERMMARGLDPAVIETFPAFLFSDVKGLHLGKDSLECAVCLNEFQDDETLRLIPKCDHVFHPDCIDTWLISHSTCPVCRAYLVPKPGEEPYSALMELIEQEAGQPQPEEGAAESKLPRDVSVRFVEDQIKEEEGTPKINLISVNDPANPRLPPRSRSTGFGPRSRSTGFGPPRSGSTGRRIAGMLFPRSQSTGHNLVVQPGENTEKFTLRLPEEVRARLMNMALTRAKSTSVFPRAGSVRQGYRSGSGRGGKNGYDRYEGSSRSNRWGFSMMPPFLSRSVRQQPGADSDVATQSTVAVPERNKSPERVVIEVEEERSTDVLRQKNQV</sequence>
<dbReference type="EC" id="2.3.2.27" evidence="4"/>
<comment type="subcellular location">
    <subcellularLocation>
        <location evidence="2">Membrane</location>
        <topology evidence="2">Single-pass membrane protein</topology>
    </subcellularLocation>
</comment>
<feature type="chain" id="PRO_5015195534" description="RING-type E3 ubiquitin transferase" evidence="17">
    <location>
        <begin position="26"/>
        <end position="407"/>
    </location>
</feature>
<evidence type="ECO:0000256" key="14">
    <source>
        <dbReference type="PROSITE-ProRule" id="PRU00175"/>
    </source>
</evidence>
<dbReference type="PROSITE" id="PS50089">
    <property type="entry name" value="ZF_RING_2"/>
    <property type="match status" value="1"/>
</dbReference>
<feature type="transmembrane region" description="Helical" evidence="16">
    <location>
        <begin position="44"/>
        <end position="64"/>
    </location>
</feature>
<dbReference type="InterPro" id="IPR001841">
    <property type="entry name" value="Znf_RING"/>
</dbReference>
<organism evidence="19 20">
    <name type="scientific">Rosa chinensis</name>
    <name type="common">China rose</name>
    <dbReference type="NCBI Taxonomy" id="74649"/>
    <lineage>
        <taxon>Eukaryota</taxon>
        <taxon>Viridiplantae</taxon>
        <taxon>Streptophyta</taxon>
        <taxon>Embryophyta</taxon>
        <taxon>Tracheophyta</taxon>
        <taxon>Spermatophyta</taxon>
        <taxon>Magnoliopsida</taxon>
        <taxon>eudicotyledons</taxon>
        <taxon>Gunneridae</taxon>
        <taxon>Pentapetalae</taxon>
        <taxon>rosids</taxon>
        <taxon>fabids</taxon>
        <taxon>Rosales</taxon>
        <taxon>Rosaceae</taxon>
        <taxon>Rosoideae</taxon>
        <taxon>Rosoideae incertae sedis</taxon>
        <taxon>Rosa</taxon>
    </lineage>
</organism>
<dbReference type="PANTHER" id="PTHR14155:SF583">
    <property type="entry name" value="RING-TYPE DOMAIN-CONTAINING PROTEIN"/>
    <property type="match status" value="1"/>
</dbReference>
<evidence type="ECO:0000256" key="6">
    <source>
        <dbReference type="ARBA" id="ARBA00022692"/>
    </source>
</evidence>
<keyword evidence="20" id="KW-1185">Reference proteome</keyword>
<dbReference type="Gramene" id="PRQ21336">
    <property type="protein sequence ID" value="PRQ21336"/>
    <property type="gene ID" value="RchiOBHm_Chr7g0238061"/>
</dbReference>
<accession>A0A2P6PHC5</accession>
<dbReference type="OrthoDB" id="8062037at2759"/>
<comment type="catalytic activity">
    <reaction evidence="1">
        <text>S-ubiquitinyl-[E2 ubiquitin-conjugating enzyme]-L-cysteine + [acceptor protein]-L-lysine = [E2 ubiquitin-conjugating enzyme]-L-cysteine + N(6)-ubiquitinyl-[acceptor protein]-L-lysine.</text>
        <dbReference type="EC" id="2.3.2.27"/>
    </reaction>
</comment>
<evidence type="ECO:0000256" key="13">
    <source>
        <dbReference type="ARBA" id="ARBA00024209"/>
    </source>
</evidence>
<evidence type="ECO:0000313" key="19">
    <source>
        <dbReference type="EMBL" id="PRQ21336.1"/>
    </source>
</evidence>
<evidence type="ECO:0000256" key="17">
    <source>
        <dbReference type="SAM" id="SignalP"/>
    </source>
</evidence>
<keyword evidence="10" id="KW-0862">Zinc</keyword>
<evidence type="ECO:0000256" key="2">
    <source>
        <dbReference type="ARBA" id="ARBA00004167"/>
    </source>
</evidence>